<reference evidence="1" key="1">
    <citation type="journal article" date="2022" name="bioRxiv">
        <title>Sequencing and chromosome-scale assembly of the giantPleurodeles waltlgenome.</title>
        <authorList>
            <person name="Brown T."/>
            <person name="Elewa A."/>
            <person name="Iarovenko S."/>
            <person name="Subramanian E."/>
            <person name="Araus A.J."/>
            <person name="Petzold A."/>
            <person name="Susuki M."/>
            <person name="Suzuki K.-i.T."/>
            <person name="Hayashi T."/>
            <person name="Toyoda A."/>
            <person name="Oliveira C."/>
            <person name="Osipova E."/>
            <person name="Leigh N.D."/>
            <person name="Simon A."/>
            <person name="Yun M.H."/>
        </authorList>
    </citation>
    <scope>NUCLEOTIDE SEQUENCE</scope>
    <source>
        <strain evidence="1">20211129_DDA</strain>
        <tissue evidence="1">Liver</tissue>
    </source>
</reference>
<gene>
    <name evidence="1" type="ORF">NDU88_002288</name>
</gene>
<evidence type="ECO:0000313" key="2">
    <source>
        <dbReference type="Proteomes" id="UP001066276"/>
    </source>
</evidence>
<name>A0AAV7Q9E7_PLEWA</name>
<protein>
    <submittedName>
        <fullName evidence="1">Uncharacterized protein</fullName>
    </submittedName>
</protein>
<dbReference type="AlphaFoldDB" id="A0AAV7Q9E7"/>
<evidence type="ECO:0000313" key="1">
    <source>
        <dbReference type="EMBL" id="KAJ1135859.1"/>
    </source>
</evidence>
<dbReference type="EMBL" id="JANPWB010000010">
    <property type="protein sequence ID" value="KAJ1135859.1"/>
    <property type="molecule type" value="Genomic_DNA"/>
</dbReference>
<proteinExistence type="predicted"/>
<organism evidence="1 2">
    <name type="scientific">Pleurodeles waltl</name>
    <name type="common">Iberian ribbed newt</name>
    <dbReference type="NCBI Taxonomy" id="8319"/>
    <lineage>
        <taxon>Eukaryota</taxon>
        <taxon>Metazoa</taxon>
        <taxon>Chordata</taxon>
        <taxon>Craniata</taxon>
        <taxon>Vertebrata</taxon>
        <taxon>Euteleostomi</taxon>
        <taxon>Amphibia</taxon>
        <taxon>Batrachia</taxon>
        <taxon>Caudata</taxon>
        <taxon>Salamandroidea</taxon>
        <taxon>Salamandridae</taxon>
        <taxon>Pleurodelinae</taxon>
        <taxon>Pleurodeles</taxon>
    </lineage>
</organism>
<comment type="caution">
    <text evidence="1">The sequence shown here is derived from an EMBL/GenBank/DDBJ whole genome shotgun (WGS) entry which is preliminary data.</text>
</comment>
<dbReference type="Proteomes" id="UP001066276">
    <property type="component" value="Chromosome 6"/>
</dbReference>
<accession>A0AAV7Q9E7</accession>
<keyword evidence="2" id="KW-1185">Reference proteome</keyword>
<sequence>MLGDFRHIWWDCPIIRPYWNEILSHLKEILGYPIPASPAHVLLGLCAPELQHQTQGDRSIFWLALGAAKTVLASYWKKIDPPPMALWYARLWHGLAMERLADKMDNSRRSFDCIWDP</sequence>